<dbReference type="PIRSF" id="PIRSF004884">
    <property type="entry name" value="Sugar_kin_arch"/>
    <property type="match status" value="1"/>
</dbReference>
<proteinExistence type="predicted"/>
<dbReference type="Proteomes" id="UP000186040">
    <property type="component" value="Unassembled WGS sequence"/>
</dbReference>
<gene>
    <name evidence="1" type="ORF">BJP25_23200</name>
</gene>
<dbReference type="EMBL" id="MKQR01000017">
    <property type="protein sequence ID" value="OLR92230.1"/>
    <property type="molecule type" value="Genomic_DNA"/>
</dbReference>
<reference evidence="1 2" key="1">
    <citation type="submission" date="2016-10" db="EMBL/GenBank/DDBJ databases">
        <title>The Draft Genome Sequence of Actinokineospora bangkokensis 44EHWT reveals the biosynthetic pathway of antifungal compounds Thailandins with unusual extender unit butylmalonyl-CoA.</title>
        <authorList>
            <person name="Greule A."/>
            <person name="Intra B."/>
            <person name="Flemming S."/>
            <person name="Rommel M.G."/>
            <person name="Panbangred W."/>
            <person name="Bechthold A."/>
        </authorList>
    </citation>
    <scope>NUCLEOTIDE SEQUENCE [LARGE SCALE GENOMIC DNA]</scope>
    <source>
        <strain evidence="1 2">44EHW</strain>
    </source>
</reference>
<dbReference type="InterPro" id="IPR020568">
    <property type="entry name" value="Ribosomal_Su5_D2-typ_SF"/>
</dbReference>
<accession>A0A1Q9LJP0</accession>
<dbReference type="SUPFAM" id="SSF54211">
    <property type="entry name" value="Ribosomal protein S5 domain 2-like"/>
    <property type="match status" value="1"/>
</dbReference>
<dbReference type="RefSeq" id="WP_075976119.1">
    <property type="nucleotide sequence ID" value="NZ_MKQR01000017.1"/>
</dbReference>
<dbReference type="AlphaFoldDB" id="A0A1Q9LJP0"/>
<comment type="caution">
    <text evidence="1">The sequence shown here is derived from an EMBL/GenBank/DDBJ whole genome shotgun (WGS) entry which is preliminary data.</text>
</comment>
<protein>
    <submittedName>
        <fullName evidence="1">Beta-ribofuranosylaminobenzene 5'-phosphate synthase</fullName>
    </submittedName>
</protein>
<evidence type="ECO:0000313" key="2">
    <source>
        <dbReference type="Proteomes" id="UP000186040"/>
    </source>
</evidence>
<name>A0A1Q9LJP0_9PSEU</name>
<evidence type="ECO:0000313" key="1">
    <source>
        <dbReference type="EMBL" id="OLR92230.1"/>
    </source>
</evidence>
<organism evidence="1 2">
    <name type="scientific">Actinokineospora bangkokensis</name>
    <dbReference type="NCBI Taxonomy" id="1193682"/>
    <lineage>
        <taxon>Bacteria</taxon>
        <taxon>Bacillati</taxon>
        <taxon>Actinomycetota</taxon>
        <taxon>Actinomycetes</taxon>
        <taxon>Pseudonocardiales</taxon>
        <taxon>Pseudonocardiaceae</taxon>
        <taxon>Actinokineospora</taxon>
    </lineage>
</organism>
<dbReference type="NCBIfam" id="TIGR00144">
    <property type="entry name" value="beta_RFAP_syn"/>
    <property type="match status" value="1"/>
</dbReference>
<dbReference type="STRING" id="1193682.BJP25_23200"/>
<keyword evidence="2" id="KW-1185">Reference proteome</keyword>
<sequence length="348" mass="36596">MAHAERFGPEGWAVRVTAPARLSFTLINLDGESLRRNGIAAMSVRDPHLVARVAAVPGDGAGTGGVEVVGTEEETAVELAGKLAQLRELWDGPAVRVDVERPLPQHSGFGSKTTSLLAIGHAYGIVCGQDVPLRELSRLLGRGRTSGASTGLAATGGFLVDGGHRNPPEFFAAPQEFLRPSRFATPVAPPEPVVRLPFPPWPILVLLTGGRHLGGTEELEWFKSVTPIPHAEAARTAQLVFLGLAPAVAEADYDGFCAAVDAITFGSHFKREQVKVAGSAVGDVLDAGRAEPSIDAIALSVTGPSCFAFTRDPGAATRWAQGLRERGAIRDFWFTTADNTGLSAGFAP</sequence>
<dbReference type="InterPro" id="IPR004422">
    <property type="entry name" value="RFAP_synthase"/>
</dbReference>
<dbReference type="OrthoDB" id="1492801at2"/>